<dbReference type="EMBL" id="CP014859">
    <property type="protein sequence ID" value="AOS63790.1"/>
    <property type="molecule type" value="Genomic_DNA"/>
</dbReference>
<dbReference type="GO" id="GO:0005886">
    <property type="term" value="C:plasma membrane"/>
    <property type="evidence" value="ECO:0007669"/>
    <property type="project" value="TreeGrafter"/>
</dbReference>
<sequence>MNAPAADTVGGDVKRITRMAVPLYLSMVVVSFSALINTAVLGRHATAALAGFAVTVAVYSPAMAAVSGAVRGIMPLLASKTDDRAGLLTVVRDGTWLAVVVGVVGGGAVAAVPLLATASGVPDRTIESLGAFPWLMAGGVLLNGFGSMATSSLVALGNSKAVLPAGLAGAACTAILSFTLVTGFGPFPELGLAGSGWALLLSNLVITTVMLAALRKHLGVPLRNLISARFHVRKVLALAKVGIPMAGTVLVKFAVLGVLALAAARISTSDAAVHNIATSLVGITFTAAVAVGQAGLPVISRYAATDEPARLYQGVRAGLIVVMIALGVLCTLGVVFRSGIAGLFTADPSVSSTVALLLPLVAVAILGDGIQAVLGFGLTALKRTVPSFLVFAVVYGALALVSIPIATTTGITGLWTTLVVANALVAIGQGLAFRRVAARVVAEGTARARQVTE</sequence>
<evidence type="ECO:0000313" key="7">
    <source>
        <dbReference type="EMBL" id="AOS63790.1"/>
    </source>
</evidence>
<evidence type="ECO:0000256" key="6">
    <source>
        <dbReference type="SAM" id="Phobius"/>
    </source>
</evidence>
<evidence type="ECO:0000256" key="3">
    <source>
        <dbReference type="ARBA" id="ARBA00020268"/>
    </source>
</evidence>
<protein>
    <recommendedName>
        <fullName evidence="3">Probable multidrug resistance protein NorM</fullName>
    </recommendedName>
    <alternativeName>
        <fullName evidence="5">Multidrug-efflux transporter</fullName>
    </alternativeName>
</protein>
<feature type="transmembrane region" description="Helical" evidence="6">
    <location>
        <begin position="131"/>
        <end position="149"/>
    </location>
</feature>
<evidence type="ECO:0000256" key="1">
    <source>
        <dbReference type="ARBA" id="ARBA00003408"/>
    </source>
</evidence>
<proteinExistence type="inferred from homology"/>
<dbReference type="AlphaFoldDB" id="A0AAC9HQX2"/>
<feature type="transmembrane region" description="Helical" evidence="6">
    <location>
        <begin position="161"/>
        <end position="184"/>
    </location>
</feature>
<dbReference type="InterPro" id="IPR050222">
    <property type="entry name" value="MATE_MdtK"/>
</dbReference>
<keyword evidence="4" id="KW-0813">Transport</keyword>
<reference evidence="8" key="1">
    <citation type="submission" date="2016-03" db="EMBL/GenBank/DDBJ databases">
        <title>Complete genome sequence of the type strain Actinoalloteichus hymeniacidonis DSM 45092.</title>
        <authorList>
            <person name="Schaffert L."/>
            <person name="Albersmeier A."/>
            <person name="Winkler A."/>
            <person name="Kalinowski J."/>
            <person name="Zotchev S."/>
            <person name="Ruckert C."/>
        </authorList>
    </citation>
    <scope>NUCLEOTIDE SEQUENCE [LARGE SCALE GENOMIC DNA]</scope>
    <source>
        <strain evidence="8">HPA177(T) (DSM 45092(T))</strain>
    </source>
</reference>
<evidence type="ECO:0000313" key="8">
    <source>
        <dbReference type="Proteomes" id="UP000095210"/>
    </source>
</evidence>
<dbReference type="PANTHER" id="PTHR43298:SF2">
    <property type="entry name" value="FMN_FAD EXPORTER YEEO-RELATED"/>
    <property type="match status" value="1"/>
</dbReference>
<keyword evidence="8" id="KW-1185">Reference proteome</keyword>
<evidence type="ECO:0000256" key="4">
    <source>
        <dbReference type="ARBA" id="ARBA00022448"/>
    </source>
</evidence>
<feature type="transmembrane region" description="Helical" evidence="6">
    <location>
        <begin position="356"/>
        <end position="381"/>
    </location>
</feature>
<accession>A0AAC9HQX2</accession>
<keyword evidence="6" id="KW-1133">Transmembrane helix</keyword>
<dbReference type="KEGG" id="ahm:TL08_14905"/>
<dbReference type="Pfam" id="PF01554">
    <property type="entry name" value="MatE"/>
    <property type="match status" value="1"/>
</dbReference>
<feature type="transmembrane region" description="Helical" evidence="6">
    <location>
        <begin position="276"/>
        <end position="296"/>
    </location>
</feature>
<feature type="transmembrane region" description="Helical" evidence="6">
    <location>
        <begin position="317"/>
        <end position="336"/>
    </location>
</feature>
<name>A0AAC9HQX2_9PSEU</name>
<feature type="transmembrane region" description="Helical" evidence="6">
    <location>
        <begin position="196"/>
        <end position="214"/>
    </location>
</feature>
<keyword evidence="6" id="KW-0472">Membrane</keyword>
<feature type="transmembrane region" description="Helical" evidence="6">
    <location>
        <begin position="388"/>
        <end position="407"/>
    </location>
</feature>
<dbReference type="PANTHER" id="PTHR43298">
    <property type="entry name" value="MULTIDRUG RESISTANCE PROTEIN NORM-RELATED"/>
    <property type="match status" value="1"/>
</dbReference>
<dbReference type="InterPro" id="IPR002528">
    <property type="entry name" value="MATE_fam"/>
</dbReference>
<dbReference type="Proteomes" id="UP000095210">
    <property type="component" value="Chromosome"/>
</dbReference>
<feature type="transmembrane region" description="Helical" evidence="6">
    <location>
        <begin position="235"/>
        <end position="264"/>
    </location>
</feature>
<organism evidence="7 8">
    <name type="scientific">Actinoalloteichus hymeniacidonis</name>
    <dbReference type="NCBI Taxonomy" id="340345"/>
    <lineage>
        <taxon>Bacteria</taxon>
        <taxon>Bacillati</taxon>
        <taxon>Actinomycetota</taxon>
        <taxon>Actinomycetes</taxon>
        <taxon>Pseudonocardiales</taxon>
        <taxon>Pseudonocardiaceae</taxon>
        <taxon>Actinoalloteichus</taxon>
    </lineage>
</organism>
<dbReference type="RefSeq" id="WP_084643041.1">
    <property type="nucleotide sequence ID" value="NZ_CP014859.1"/>
</dbReference>
<comment type="similarity">
    <text evidence="2">Belongs to the multi antimicrobial extrusion (MATE) (TC 2.A.66.1) family.</text>
</comment>
<dbReference type="GO" id="GO:0042910">
    <property type="term" value="F:xenobiotic transmembrane transporter activity"/>
    <property type="evidence" value="ECO:0007669"/>
    <property type="project" value="InterPro"/>
</dbReference>
<feature type="transmembrane region" description="Helical" evidence="6">
    <location>
        <begin position="95"/>
        <end position="119"/>
    </location>
</feature>
<dbReference type="CDD" id="cd12082">
    <property type="entry name" value="MATE_like"/>
    <property type="match status" value="1"/>
</dbReference>
<evidence type="ECO:0000256" key="2">
    <source>
        <dbReference type="ARBA" id="ARBA00010199"/>
    </source>
</evidence>
<comment type="function">
    <text evidence="1">Multidrug efflux pump.</text>
</comment>
<keyword evidence="6" id="KW-0812">Transmembrane</keyword>
<feature type="transmembrane region" description="Helical" evidence="6">
    <location>
        <begin position="21"/>
        <end position="41"/>
    </location>
</feature>
<feature type="transmembrane region" description="Helical" evidence="6">
    <location>
        <begin position="413"/>
        <end position="433"/>
    </location>
</feature>
<evidence type="ECO:0000256" key="5">
    <source>
        <dbReference type="ARBA" id="ARBA00031636"/>
    </source>
</evidence>
<feature type="transmembrane region" description="Helical" evidence="6">
    <location>
        <begin position="47"/>
        <end position="74"/>
    </location>
</feature>
<gene>
    <name evidence="7" type="ORF">TL08_14905</name>
</gene>
<dbReference type="GO" id="GO:0015297">
    <property type="term" value="F:antiporter activity"/>
    <property type="evidence" value="ECO:0007669"/>
    <property type="project" value="InterPro"/>
</dbReference>